<dbReference type="GeneTree" id="ENSGT00940000161834"/>
<evidence type="ECO:0000313" key="2">
    <source>
        <dbReference type="Ensembl" id="ENSEASP00005006737.2"/>
    </source>
</evidence>
<evidence type="ECO:0000313" key="3">
    <source>
        <dbReference type="Proteomes" id="UP000694387"/>
    </source>
</evidence>
<keyword evidence="3" id="KW-1185">Reference proteome</keyword>
<name>A0A8C4PHV6_EQUAS</name>
<protein>
    <submittedName>
        <fullName evidence="2">Ras and Rab interactor 1</fullName>
    </submittedName>
</protein>
<gene>
    <name evidence="2" type="primary">RIN1</name>
</gene>
<feature type="region of interest" description="Disordered" evidence="1">
    <location>
        <begin position="53"/>
        <end position="145"/>
    </location>
</feature>
<dbReference type="Ensembl" id="ENSEAST00005007363.2">
    <property type="protein sequence ID" value="ENSEASP00005006737.2"/>
    <property type="gene ID" value="ENSEASG00005004958.2"/>
</dbReference>
<proteinExistence type="predicted"/>
<sequence length="145" mass="15022">METPGEPGAGPFGAPSLTSFAPGHLESEKRSWYGNPTLASAKSCVCGCLRPAAPPSSPATTSRRALGASPWRAQSSCSGTWSSSSVPTATHGTSFSSRSSSPEPSAWQPRTRNWKPSPIWALSSGAPPSTPRLSRAHLTARCCPG</sequence>
<reference evidence="2" key="2">
    <citation type="submission" date="2025-08" db="UniProtKB">
        <authorList>
            <consortium name="Ensembl"/>
        </authorList>
    </citation>
    <scope>IDENTIFICATION</scope>
</reference>
<feature type="compositionally biased region" description="Low complexity" evidence="1">
    <location>
        <begin position="94"/>
        <end position="105"/>
    </location>
</feature>
<dbReference type="AlphaFoldDB" id="A0A8C4PHV6"/>
<evidence type="ECO:0000256" key="1">
    <source>
        <dbReference type="SAM" id="MobiDB-lite"/>
    </source>
</evidence>
<reference evidence="2 3" key="1">
    <citation type="journal article" date="2020" name="Nat. Commun.">
        <title>Donkey genomes provide new insights into domestication and selection for coat color.</title>
        <authorList>
            <person name="Wang"/>
            <person name="C."/>
            <person name="Li"/>
            <person name="H."/>
            <person name="Guo"/>
            <person name="Y."/>
            <person name="Huang"/>
            <person name="J."/>
            <person name="Sun"/>
            <person name="Y."/>
            <person name="Min"/>
            <person name="J."/>
            <person name="Wang"/>
            <person name="J."/>
            <person name="Fang"/>
            <person name="X."/>
            <person name="Zhao"/>
            <person name="Z."/>
            <person name="Wang"/>
            <person name="S."/>
            <person name="Zhang"/>
            <person name="Y."/>
            <person name="Liu"/>
            <person name="Q."/>
            <person name="Jiang"/>
            <person name="Q."/>
            <person name="Wang"/>
            <person name="X."/>
            <person name="Guo"/>
            <person name="Y."/>
            <person name="Yang"/>
            <person name="C."/>
            <person name="Wang"/>
            <person name="Y."/>
            <person name="Tian"/>
            <person name="F."/>
            <person name="Zhuang"/>
            <person name="G."/>
            <person name="Fan"/>
            <person name="Y."/>
            <person name="Gao"/>
            <person name="Q."/>
            <person name="Li"/>
            <person name="Y."/>
            <person name="Ju"/>
            <person name="Z."/>
            <person name="Li"/>
            <person name="J."/>
            <person name="Li"/>
            <person name="R."/>
            <person name="Hou"/>
            <person name="M."/>
            <person name="Yang"/>
            <person name="G."/>
            <person name="Liu"/>
            <person name="G."/>
            <person name="Liu"/>
            <person name="W."/>
            <person name="Guo"/>
            <person name="J."/>
            <person name="Pan"/>
            <person name="S."/>
            <person name="Fan"/>
            <person name="G."/>
            <person name="Zhang"/>
            <person name="W."/>
            <person name="Zhang"/>
            <person name="R."/>
            <person name="Yu"/>
            <person name="J."/>
            <person name="Zhang"/>
            <person name="X."/>
            <person name="Yin"/>
            <person name="Q."/>
            <person name="Ji"/>
            <person name="C."/>
            <person name="Jin"/>
            <person name="Y."/>
            <person name="Yue"/>
            <person name="G."/>
            <person name="Liu"/>
            <person name="M."/>
            <person name="Xu"/>
            <person name="J."/>
            <person name="Liu"/>
            <person name="S."/>
            <person name="Jordana"/>
            <person name="J."/>
            <person name="Noce"/>
            <person name="A."/>
            <person name="Amills"/>
            <person name="M."/>
            <person name="Wu"/>
            <person name="D.D."/>
            <person name="Li"/>
            <person name="S."/>
            <person name="Zhou"/>
            <person name="X. and Zhong"/>
            <person name="J."/>
        </authorList>
    </citation>
    <scope>NUCLEOTIDE SEQUENCE [LARGE SCALE GENOMIC DNA]</scope>
</reference>
<feature type="compositionally biased region" description="Low complexity" evidence="1">
    <location>
        <begin position="75"/>
        <end position="85"/>
    </location>
</feature>
<feature type="region of interest" description="Disordered" evidence="1">
    <location>
        <begin position="1"/>
        <end position="23"/>
    </location>
</feature>
<dbReference type="Proteomes" id="UP000694387">
    <property type="component" value="Chromosome 29"/>
</dbReference>
<accession>A0A8C4PHV6</accession>
<reference evidence="2" key="3">
    <citation type="submission" date="2025-09" db="UniProtKB">
        <authorList>
            <consortium name="Ensembl"/>
        </authorList>
    </citation>
    <scope>IDENTIFICATION</scope>
</reference>
<organism evidence="2 3">
    <name type="scientific">Equus asinus</name>
    <name type="common">Donkey</name>
    <name type="synonym">Equus africanus asinus</name>
    <dbReference type="NCBI Taxonomy" id="9793"/>
    <lineage>
        <taxon>Eukaryota</taxon>
        <taxon>Metazoa</taxon>
        <taxon>Chordata</taxon>
        <taxon>Craniata</taxon>
        <taxon>Vertebrata</taxon>
        <taxon>Euteleostomi</taxon>
        <taxon>Mammalia</taxon>
        <taxon>Eutheria</taxon>
        <taxon>Laurasiatheria</taxon>
        <taxon>Perissodactyla</taxon>
        <taxon>Equidae</taxon>
        <taxon>Equus</taxon>
    </lineage>
</organism>